<organism evidence="1 2">
    <name type="scientific">Actinobaculum suis</name>
    <dbReference type="NCBI Taxonomy" id="1657"/>
    <lineage>
        <taxon>Bacteria</taxon>
        <taxon>Bacillati</taxon>
        <taxon>Actinomycetota</taxon>
        <taxon>Actinomycetes</taxon>
        <taxon>Actinomycetales</taxon>
        <taxon>Actinomycetaceae</taxon>
        <taxon>Actinobaculum</taxon>
    </lineage>
</organism>
<evidence type="ECO:0000313" key="1">
    <source>
        <dbReference type="EMBL" id="VDG77048.1"/>
    </source>
</evidence>
<evidence type="ECO:0000313" key="2">
    <source>
        <dbReference type="Proteomes" id="UP000269974"/>
    </source>
</evidence>
<name>A0A1B9BD31_9ACTO</name>
<reference evidence="1 2" key="1">
    <citation type="submission" date="2018-11" db="EMBL/GenBank/DDBJ databases">
        <authorList>
            <consortium name="Pathogen Informatics"/>
        </authorList>
    </citation>
    <scope>NUCLEOTIDE SEQUENCE [LARGE SCALE GENOMIC DNA]</scope>
    <source>
        <strain evidence="1 2">NCTC10327</strain>
    </source>
</reference>
<protein>
    <submittedName>
        <fullName evidence="1">Uncharacterized protein</fullName>
    </submittedName>
</protein>
<accession>A0A1B9BD31</accession>
<proteinExistence type="predicted"/>
<dbReference type="Proteomes" id="UP000269974">
    <property type="component" value="Unassembled WGS sequence"/>
</dbReference>
<dbReference type="OrthoDB" id="3381577at2"/>
<sequence>MAKRRTSKWQRPHRPLNTVAALGGHSLEEGPNGALYKVVRTTAKKRYMCPGCNGVITVGEQNVVAWTEDTIWGAQAGIDSRRHWHRSCWEHRGRRK</sequence>
<comment type="caution">
    <text evidence="1">The sequence shown here is derived from an EMBL/GenBank/DDBJ whole genome shotgun (WGS) entry which is preliminary data.</text>
</comment>
<dbReference type="AlphaFoldDB" id="A0A1B9BD31"/>
<gene>
    <name evidence="1" type="ORF">NCTC10327_01672</name>
</gene>
<dbReference type="EMBL" id="UYIO01000001">
    <property type="protein sequence ID" value="VDG77048.1"/>
    <property type="molecule type" value="Genomic_DNA"/>
</dbReference>
<dbReference type="RefSeq" id="WP_065414999.1">
    <property type="nucleotide sequence ID" value="NZ_MASX01000024.1"/>
</dbReference>